<dbReference type="AlphaFoldDB" id="A0A4R7PE72"/>
<keyword evidence="3" id="KW-1185">Reference proteome</keyword>
<dbReference type="SUPFAM" id="SSF56112">
    <property type="entry name" value="Protein kinase-like (PK-like)"/>
    <property type="match status" value="1"/>
</dbReference>
<reference evidence="2 3" key="1">
    <citation type="submission" date="2019-03" db="EMBL/GenBank/DDBJ databases">
        <title>Genomic Encyclopedia of Type Strains, Phase IV (KMG-IV): sequencing the most valuable type-strain genomes for metagenomic binning, comparative biology and taxonomic classification.</title>
        <authorList>
            <person name="Goeker M."/>
        </authorList>
    </citation>
    <scope>NUCLEOTIDE SEQUENCE [LARGE SCALE GENOMIC DNA]</scope>
    <source>
        <strain evidence="2 3">DSM 26377</strain>
    </source>
</reference>
<dbReference type="InterPro" id="IPR011009">
    <property type="entry name" value="Kinase-like_dom_sf"/>
</dbReference>
<feature type="domain" description="CHK kinase-like" evidence="1">
    <location>
        <begin position="122"/>
        <end position="299"/>
    </location>
</feature>
<accession>A0A4R7PE72</accession>
<comment type="caution">
    <text evidence="2">The sequence shown here is derived from an EMBL/GenBank/DDBJ whole genome shotgun (WGS) entry which is preliminary data.</text>
</comment>
<proteinExistence type="predicted"/>
<dbReference type="InterPro" id="IPR004119">
    <property type="entry name" value="EcKL"/>
</dbReference>
<dbReference type="Gene3D" id="3.90.1200.10">
    <property type="match status" value="1"/>
</dbReference>
<name>A0A4R7PE72_9GAMM</name>
<evidence type="ECO:0000313" key="2">
    <source>
        <dbReference type="EMBL" id="TDU31939.1"/>
    </source>
</evidence>
<evidence type="ECO:0000259" key="1">
    <source>
        <dbReference type="SMART" id="SM00587"/>
    </source>
</evidence>
<dbReference type="EMBL" id="SOBT01000008">
    <property type="protein sequence ID" value="TDU31939.1"/>
    <property type="molecule type" value="Genomic_DNA"/>
</dbReference>
<dbReference type="InterPro" id="IPR015897">
    <property type="entry name" value="CHK_kinase-like"/>
</dbReference>
<dbReference type="GO" id="GO:0016301">
    <property type="term" value="F:kinase activity"/>
    <property type="evidence" value="ECO:0007669"/>
    <property type="project" value="UniProtKB-KW"/>
</dbReference>
<protein>
    <submittedName>
        <fullName evidence="2">Ecdysteroid kinase</fullName>
    </submittedName>
</protein>
<sequence>MNSFEPVVPVEAVTAEWLTTALRQAGRLEGAKVVDVSYQTCGTGQLGDSYRFTLTYDKPSAGPATVVGKFASKDPTSREFGTRSGFYRSEIGFYREIAPNLPVSIPKALHASLASNNTDFVLLMEDLAPARQVDQLLGCSADESARVLEQAAALHAATWHDSRLASQDWLQGPVGIFTQVTDNFADVVKTFPELCADLVPEQDLVEAARLVDHADAWKRTFSDPQCLWHMDLRADNVLFDAHGGSRPVVILDWQGLGFGRGTIDVAYWMGTSMAVENRRAHERDLVAHYHEALVGHGVKDYDAARCWDDYRLHAIHGLQVGVFGVGAVKRTPRGDQMWKLWIERTAAQVRDLESFGVLARV</sequence>
<dbReference type="Proteomes" id="UP000295341">
    <property type="component" value="Unassembled WGS sequence"/>
</dbReference>
<evidence type="ECO:0000313" key="3">
    <source>
        <dbReference type="Proteomes" id="UP000295341"/>
    </source>
</evidence>
<dbReference type="PANTHER" id="PTHR11012">
    <property type="entry name" value="PROTEIN KINASE-LIKE DOMAIN-CONTAINING"/>
    <property type="match status" value="1"/>
</dbReference>
<keyword evidence="2" id="KW-0418">Kinase</keyword>
<organism evidence="2 3">
    <name type="scientific">Panacagrimonas perspica</name>
    <dbReference type="NCBI Taxonomy" id="381431"/>
    <lineage>
        <taxon>Bacteria</taxon>
        <taxon>Pseudomonadati</taxon>
        <taxon>Pseudomonadota</taxon>
        <taxon>Gammaproteobacteria</taxon>
        <taxon>Nevskiales</taxon>
        <taxon>Nevskiaceae</taxon>
        <taxon>Panacagrimonas</taxon>
    </lineage>
</organism>
<keyword evidence="2" id="KW-0808">Transferase</keyword>
<gene>
    <name evidence="2" type="ORF">DFR24_1323</name>
</gene>
<dbReference type="Pfam" id="PF02958">
    <property type="entry name" value="EcKL"/>
    <property type="match status" value="1"/>
</dbReference>
<dbReference type="OrthoDB" id="115252at2"/>
<dbReference type="PANTHER" id="PTHR11012:SF30">
    <property type="entry name" value="PROTEIN KINASE-LIKE DOMAIN-CONTAINING"/>
    <property type="match status" value="1"/>
</dbReference>
<dbReference type="RefSeq" id="WP_133880487.1">
    <property type="nucleotide sequence ID" value="NZ_MWIN01000006.1"/>
</dbReference>
<dbReference type="SMART" id="SM00587">
    <property type="entry name" value="CHK"/>
    <property type="match status" value="1"/>
</dbReference>